<dbReference type="InterPro" id="IPR056874">
    <property type="entry name" value="PHD_dom_pln"/>
</dbReference>
<feature type="domain" description="PHD-type zinc finger plants" evidence="2">
    <location>
        <begin position="9"/>
        <end position="53"/>
    </location>
</feature>
<organism evidence="3 4">
    <name type="scientific">Zingiber officinale</name>
    <name type="common">Ginger</name>
    <name type="synonym">Amomum zingiber</name>
    <dbReference type="NCBI Taxonomy" id="94328"/>
    <lineage>
        <taxon>Eukaryota</taxon>
        <taxon>Viridiplantae</taxon>
        <taxon>Streptophyta</taxon>
        <taxon>Embryophyta</taxon>
        <taxon>Tracheophyta</taxon>
        <taxon>Spermatophyta</taxon>
        <taxon>Magnoliopsida</taxon>
        <taxon>Liliopsida</taxon>
        <taxon>Zingiberales</taxon>
        <taxon>Zingiberaceae</taxon>
        <taxon>Zingiber</taxon>
    </lineage>
</organism>
<sequence>MANANIVCSMCGDVGFADKLFLCSRCNHRFQHSYCTNYYEEATFAAPAVCDWCINESKSTSESKRGSSILCSKKLLTASRGHSTGSSGEGSGDDRKVKQGRFREETRGRVKSDVTSTASSKPTGRRYKLLKDVLC</sequence>
<reference evidence="3 4" key="1">
    <citation type="submission" date="2020-08" db="EMBL/GenBank/DDBJ databases">
        <title>Plant Genome Project.</title>
        <authorList>
            <person name="Zhang R.-G."/>
        </authorList>
    </citation>
    <scope>NUCLEOTIDE SEQUENCE [LARGE SCALE GENOMIC DNA]</scope>
    <source>
        <tissue evidence="3">Rhizome</tissue>
    </source>
</reference>
<dbReference type="OrthoDB" id="1935489at2759"/>
<feature type="region of interest" description="Disordered" evidence="1">
    <location>
        <begin position="79"/>
        <end position="123"/>
    </location>
</feature>
<feature type="compositionally biased region" description="Basic and acidic residues" evidence="1">
    <location>
        <begin position="92"/>
        <end position="112"/>
    </location>
</feature>
<evidence type="ECO:0000313" key="3">
    <source>
        <dbReference type="EMBL" id="KAG6518321.1"/>
    </source>
</evidence>
<name>A0A8J5H0N5_ZINOF</name>
<evidence type="ECO:0000256" key="1">
    <source>
        <dbReference type="SAM" id="MobiDB-lite"/>
    </source>
</evidence>
<accession>A0A8J5H0N5</accession>
<dbReference type="AlphaFoldDB" id="A0A8J5H0N5"/>
<dbReference type="PANTHER" id="PTHR33779:SF11">
    <property type="entry name" value="OS04G0551600 PROTEIN"/>
    <property type="match status" value="1"/>
</dbReference>
<proteinExistence type="predicted"/>
<dbReference type="EMBL" id="JACMSC010000006">
    <property type="protein sequence ID" value="KAG6518321.1"/>
    <property type="molecule type" value="Genomic_DNA"/>
</dbReference>
<protein>
    <recommendedName>
        <fullName evidence="2">PHD-type zinc finger plants domain-containing protein</fullName>
    </recommendedName>
</protein>
<evidence type="ECO:0000259" key="2">
    <source>
        <dbReference type="Pfam" id="PF25054"/>
    </source>
</evidence>
<comment type="caution">
    <text evidence="3">The sequence shown here is derived from an EMBL/GenBank/DDBJ whole genome shotgun (WGS) entry which is preliminary data.</text>
</comment>
<dbReference type="Pfam" id="PF25054">
    <property type="entry name" value="PHD_pln"/>
    <property type="match status" value="1"/>
</dbReference>
<dbReference type="Proteomes" id="UP000734854">
    <property type="component" value="Unassembled WGS sequence"/>
</dbReference>
<evidence type="ECO:0000313" key="4">
    <source>
        <dbReference type="Proteomes" id="UP000734854"/>
    </source>
</evidence>
<gene>
    <name evidence="3" type="ORF">ZIOFF_021725</name>
</gene>
<keyword evidence="4" id="KW-1185">Reference proteome</keyword>
<dbReference type="PANTHER" id="PTHR33779">
    <property type="entry name" value="EXPRESSED PROTEIN"/>
    <property type="match status" value="1"/>
</dbReference>
<feature type="compositionally biased region" description="Polar residues" evidence="1">
    <location>
        <begin position="113"/>
        <end position="122"/>
    </location>
</feature>